<dbReference type="Proteomes" id="UP000473571">
    <property type="component" value="Unassembled WGS sequence"/>
</dbReference>
<dbReference type="RefSeq" id="WP_151003062.1">
    <property type="nucleotide sequence ID" value="NZ_CABVPO010000014.1"/>
</dbReference>
<gene>
    <name evidence="1" type="ORF">F7R13_01530</name>
</gene>
<dbReference type="EMBL" id="VZOL01000007">
    <property type="protein sequence ID" value="KAB0686160.1"/>
    <property type="molecule type" value="Genomic_DNA"/>
</dbReference>
<dbReference type="AlphaFoldDB" id="A0A6L3NQK7"/>
<comment type="caution">
    <text evidence="1">The sequence shown here is derived from an EMBL/GenBank/DDBJ whole genome shotgun (WGS) entry which is preliminary data.</text>
</comment>
<evidence type="ECO:0000313" key="2">
    <source>
        <dbReference type="Proteomes" id="UP000473571"/>
    </source>
</evidence>
<evidence type="ECO:0000313" key="1">
    <source>
        <dbReference type="EMBL" id="KAB0686160.1"/>
    </source>
</evidence>
<proteinExistence type="predicted"/>
<name>A0A6L3NQK7_9BURK</name>
<sequence length="63" mass="6724">MAELISQLSLTTEPVKLIVPSSVSAAMAADANADMTHRAKNSFPGFSSDMPAMHAKHAVRVER</sequence>
<organism evidence="1 2">
    <name type="scientific">Burkholderia territorii</name>
    <dbReference type="NCBI Taxonomy" id="1503055"/>
    <lineage>
        <taxon>Bacteria</taxon>
        <taxon>Pseudomonadati</taxon>
        <taxon>Pseudomonadota</taxon>
        <taxon>Betaproteobacteria</taxon>
        <taxon>Burkholderiales</taxon>
        <taxon>Burkholderiaceae</taxon>
        <taxon>Burkholderia</taxon>
        <taxon>Burkholderia cepacia complex</taxon>
    </lineage>
</organism>
<reference evidence="1 2" key="1">
    <citation type="submission" date="2019-09" db="EMBL/GenBank/DDBJ databases">
        <title>Draft genome sequences of 48 bacterial type strains from the CCUG.</title>
        <authorList>
            <person name="Tunovic T."/>
            <person name="Pineiro-Iglesias B."/>
            <person name="Unosson C."/>
            <person name="Inganas E."/>
            <person name="Ohlen M."/>
            <person name="Cardew S."/>
            <person name="Jensie-Markopoulos S."/>
            <person name="Salva-Serra F."/>
            <person name="Jaen-Luchoro D."/>
            <person name="Karlsson R."/>
            <person name="Svensson-Stadler L."/>
            <person name="Chun J."/>
            <person name="Moore E."/>
        </authorList>
    </citation>
    <scope>NUCLEOTIDE SEQUENCE [LARGE SCALE GENOMIC DNA]</scope>
    <source>
        <strain evidence="1 2">CCUG 65687</strain>
    </source>
</reference>
<accession>A0A6L3NQK7</accession>
<protein>
    <submittedName>
        <fullName evidence="1">Uncharacterized protein</fullName>
    </submittedName>
</protein>